<comment type="catalytic activity">
    <reaction evidence="3">
        <text>L-aspartate + L-glutamine + ATP + H2O = L-asparagine + L-glutamate + AMP + diphosphate + H(+)</text>
        <dbReference type="Rhea" id="RHEA:12228"/>
        <dbReference type="ChEBI" id="CHEBI:15377"/>
        <dbReference type="ChEBI" id="CHEBI:15378"/>
        <dbReference type="ChEBI" id="CHEBI:29985"/>
        <dbReference type="ChEBI" id="CHEBI:29991"/>
        <dbReference type="ChEBI" id="CHEBI:30616"/>
        <dbReference type="ChEBI" id="CHEBI:33019"/>
        <dbReference type="ChEBI" id="CHEBI:58048"/>
        <dbReference type="ChEBI" id="CHEBI:58359"/>
        <dbReference type="ChEBI" id="CHEBI:456215"/>
        <dbReference type="EC" id="6.3.5.4"/>
    </reaction>
</comment>
<sequence>MSQLSVKFNLIEGVNVNSSTPLYDVVHDCNNDKHAIVQMKNDWGHLVIWGDVAQKHQDAKIWHNVQDNQSPSVAGRSWIFINKLTRTVFAGCDSFGLFPVFLYQCDDTIIIASSRQALVKQLGKPLSLDTDAMRCMLTFGQLFNESSILKDTQHIGASSTFSLSLTSERLFELTTNPLIGFPRENTTRFKDALEAVVESVRSSVTNCENPMLSLSGGLDSRLILACCEALNVKLPALCYGNKLSADARIANELAAACNISLITSTDLTGHITETNSRRIAFAGQGEVPVHHAHALIDESLIEATKHHTLLTGTGAETYRAFYYDRGMPGFSAFGLKCLNKLTMPRVKRYITEEYGKTASAAYTLFPQHAEQLQSQVTELLLALNDNAFSAAQYADNFYLRVRAARMVVAGQQLLDEDYNRTHPFLSPEVVSSIGSLPARYKLSSAFHRKAICKLSPKLGDIEWDKTSKPLNQGLTLFQRYPGLASRLGLNNFFGKSAAPMFQYKYSDHTSHSLCAVLKYVGIDNAKSMRDCYKEMEKAGTLAHALGLAAVWQHLLHERS</sequence>
<dbReference type="Proteomes" id="UP000305730">
    <property type="component" value="Unassembled WGS sequence"/>
</dbReference>
<accession>A0A5S3XLP1</accession>
<dbReference type="OrthoDB" id="6287162at2"/>
<dbReference type="EMBL" id="PNCK01000037">
    <property type="protein sequence ID" value="TMP42786.1"/>
    <property type="molecule type" value="Genomic_DNA"/>
</dbReference>
<name>A0A5S3XLP1_9GAMM</name>
<dbReference type="Gene3D" id="3.40.50.620">
    <property type="entry name" value="HUPs"/>
    <property type="match status" value="1"/>
</dbReference>
<dbReference type="RefSeq" id="WP_138597058.1">
    <property type="nucleotide sequence ID" value="NZ_PNCK01000037.1"/>
</dbReference>
<dbReference type="AlphaFoldDB" id="A0A5S3XLP1"/>
<dbReference type="PANTHER" id="PTHR43284:SF1">
    <property type="entry name" value="ASPARAGINE SYNTHETASE"/>
    <property type="match status" value="1"/>
</dbReference>
<comment type="caution">
    <text evidence="5">The sequence shown here is derived from an EMBL/GenBank/DDBJ whole genome shotgun (WGS) entry which is preliminary data.</text>
</comment>
<evidence type="ECO:0000256" key="2">
    <source>
        <dbReference type="ARBA" id="ARBA00012737"/>
    </source>
</evidence>
<dbReference type="GO" id="GO:0004066">
    <property type="term" value="F:asparagine synthase (glutamine-hydrolyzing) activity"/>
    <property type="evidence" value="ECO:0007669"/>
    <property type="project" value="UniProtKB-EC"/>
</dbReference>
<reference evidence="5" key="3">
    <citation type="submission" date="2019-09" db="EMBL/GenBank/DDBJ databases">
        <title>Co-occurence of chitin degradation, pigmentation and bioactivity in marine Pseudoalteromonas.</title>
        <authorList>
            <person name="Sonnenschein E.C."/>
            <person name="Bech P.K."/>
        </authorList>
    </citation>
    <scope>NUCLEOTIDE SEQUENCE</scope>
    <source>
        <strain evidence="5">S2231</strain>
    </source>
</reference>
<evidence type="ECO:0000313" key="4">
    <source>
        <dbReference type="EMBL" id="TMP42786.1"/>
    </source>
</evidence>
<gene>
    <name evidence="5" type="ORF">CWB96_14800</name>
    <name evidence="4" type="ORF">CWB97_11050</name>
</gene>
<keyword evidence="6" id="KW-1185">Reference proteome</keyword>
<dbReference type="EC" id="6.3.5.4" evidence="2"/>
<evidence type="ECO:0000313" key="5">
    <source>
        <dbReference type="EMBL" id="TMP56605.1"/>
    </source>
</evidence>
<evidence type="ECO:0000313" key="6">
    <source>
        <dbReference type="Proteomes" id="UP000305730"/>
    </source>
</evidence>
<organism evidence="5 7">
    <name type="scientific">Pseudoalteromonas citrea</name>
    <dbReference type="NCBI Taxonomy" id="43655"/>
    <lineage>
        <taxon>Bacteria</taxon>
        <taxon>Pseudomonadati</taxon>
        <taxon>Pseudomonadota</taxon>
        <taxon>Gammaproteobacteria</taxon>
        <taxon>Alteromonadales</taxon>
        <taxon>Pseudoalteromonadaceae</taxon>
        <taxon>Pseudoalteromonas</taxon>
    </lineage>
</organism>
<reference evidence="6 7" key="2">
    <citation type="submission" date="2019-06" db="EMBL/GenBank/DDBJ databases">
        <title>Co-occurence of chitin degradation, pigmentation and bioactivity in marine Pseudoalteromonas.</title>
        <authorList>
            <person name="Sonnenschein E.C."/>
            <person name="Bech P.K."/>
        </authorList>
    </citation>
    <scope>NUCLEOTIDE SEQUENCE [LARGE SCALE GENOMIC DNA]</scope>
    <source>
        <strain evidence="7">S2231</strain>
        <strain evidence="4 6">S2233</strain>
    </source>
</reference>
<dbReference type="EMBL" id="PNCL01000082">
    <property type="protein sequence ID" value="TMP56605.1"/>
    <property type="molecule type" value="Genomic_DNA"/>
</dbReference>
<dbReference type="SUPFAM" id="SSF52402">
    <property type="entry name" value="Adenine nucleotide alpha hydrolases-like"/>
    <property type="match status" value="1"/>
</dbReference>
<dbReference type="InterPro" id="IPR051786">
    <property type="entry name" value="ASN_synthetase/amidase"/>
</dbReference>
<evidence type="ECO:0000256" key="1">
    <source>
        <dbReference type="ARBA" id="ARBA00005187"/>
    </source>
</evidence>
<evidence type="ECO:0000256" key="3">
    <source>
        <dbReference type="ARBA" id="ARBA00048741"/>
    </source>
</evidence>
<evidence type="ECO:0000313" key="7">
    <source>
        <dbReference type="Proteomes" id="UP000307706"/>
    </source>
</evidence>
<dbReference type="Proteomes" id="UP000307706">
    <property type="component" value="Unassembled WGS sequence"/>
</dbReference>
<reference evidence="5 7" key="1">
    <citation type="submission" date="2017-12" db="EMBL/GenBank/DDBJ databases">
        <authorList>
            <person name="Paulsen S."/>
            <person name="Gram L.K."/>
        </authorList>
    </citation>
    <scope>NUCLEOTIDE SEQUENCE [LARGE SCALE GENOMIC DNA]</scope>
    <source>
        <strain evidence="5 7">S2231</strain>
        <strain evidence="4">S2233</strain>
    </source>
</reference>
<protein>
    <recommendedName>
        <fullName evidence="2">asparagine synthase (glutamine-hydrolyzing)</fullName>
        <ecNumber evidence="2">6.3.5.4</ecNumber>
    </recommendedName>
</protein>
<dbReference type="InterPro" id="IPR014729">
    <property type="entry name" value="Rossmann-like_a/b/a_fold"/>
</dbReference>
<dbReference type="PANTHER" id="PTHR43284">
    <property type="entry name" value="ASPARAGINE SYNTHETASE (GLUTAMINE-HYDROLYZING)"/>
    <property type="match status" value="1"/>
</dbReference>
<comment type="pathway">
    <text evidence="1">Amino-acid biosynthesis; L-asparagine biosynthesis; L-asparagine from L-aspartate (L-Gln route): step 1/1.</text>
</comment>
<proteinExistence type="predicted"/>